<dbReference type="InterPro" id="IPR015424">
    <property type="entry name" value="PyrdxlP-dep_Trfase"/>
</dbReference>
<dbReference type="Gene3D" id="3.40.640.10">
    <property type="entry name" value="Type I PLP-dependent aspartate aminotransferase-like (Major domain)"/>
    <property type="match status" value="1"/>
</dbReference>
<evidence type="ECO:0000256" key="2">
    <source>
        <dbReference type="ARBA" id="ARBA00010008"/>
    </source>
</evidence>
<organism evidence="6 7">
    <name type="scientific">Jaapia argillacea MUCL 33604</name>
    <dbReference type="NCBI Taxonomy" id="933084"/>
    <lineage>
        <taxon>Eukaryota</taxon>
        <taxon>Fungi</taxon>
        <taxon>Dikarya</taxon>
        <taxon>Basidiomycota</taxon>
        <taxon>Agaricomycotina</taxon>
        <taxon>Agaricomycetes</taxon>
        <taxon>Agaricomycetidae</taxon>
        <taxon>Jaapiales</taxon>
        <taxon>Jaapiaceae</taxon>
        <taxon>Jaapia</taxon>
    </lineage>
</organism>
<reference evidence="7" key="1">
    <citation type="journal article" date="2014" name="Proc. Natl. Acad. Sci. U.S.A.">
        <title>Extensive sampling of basidiomycete genomes demonstrates inadequacy of the white-rot/brown-rot paradigm for wood decay fungi.</title>
        <authorList>
            <person name="Riley R."/>
            <person name="Salamov A.A."/>
            <person name="Brown D.W."/>
            <person name="Nagy L.G."/>
            <person name="Floudas D."/>
            <person name="Held B.W."/>
            <person name="Levasseur A."/>
            <person name="Lombard V."/>
            <person name="Morin E."/>
            <person name="Otillar R."/>
            <person name="Lindquist E.A."/>
            <person name="Sun H."/>
            <person name="LaButti K.M."/>
            <person name="Schmutz J."/>
            <person name="Jabbour D."/>
            <person name="Luo H."/>
            <person name="Baker S.E."/>
            <person name="Pisabarro A.G."/>
            <person name="Walton J.D."/>
            <person name="Blanchette R.A."/>
            <person name="Henrissat B."/>
            <person name="Martin F."/>
            <person name="Cullen D."/>
            <person name="Hibbett D.S."/>
            <person name="Grigoriev I.V."/>
        </authorList>
    </citation>
    <scope>NUCLEOTIDE SEQUENCE [LARGE SCALE GENOMIC DNA]</scope>
    <source>
        <strain evidence="7">MUCL 33604</strain>
    </source>
</reference>
<dbReference type="GO" id="GO:0016740">
    <property type="term" value="F:transferase activity"/>
    <property type="evidence" value="ECO:0007669"/>
    <property type="project" value="UniProtKB-KW"/>
</dbReference>
<comment type="cofactor">
    <cofactor evidence="1">
        <name>pyridoxal 5'-phosphate</name>
        <dbReference type="ChEBI" id="CHEBI:597326"/>
    </cofactor>
</comment>
<dbReference type="InParanoid" id="A0A067PW23"/>
<dbReference type="OrthoDB" id="2382073at2759"/>
<dbReference type="InterPro" id="IPR015422">
    <property type="entry name" value="PyrdxlP-dep_Trfase_small"/>
</dbReference>
<evidence type="ECO:0000256" key="3">
    <source>
        <dbReference type="ARBA" id="ARBA00022679"/>
    </source>
</evidence>
<name>A0A067PW23_9AGAM</name>
<evidence type="ECO:0000259" key="5">
    <source>
        <dbReference type="Pfam" id="PF00155"/>
    </source>
</evidence>
<dbReference type="Gene3D" id="3.90.1150.10">
    <property type="entry name" value="Aspartate Aminotransferase, domain 1"/>
    <property type="match status" value="1"/>
</dbReference>
<accession>A0A067PW23</accession>
<dbReference type="PANTHER" id="PTHR13693:SF77">
    <property type="entry name" value="8-AMINO-7-OXONONANOATE SYNTHASE"/>
    <property type="match status" value="1"/>
</dbReference>
<evidence type="ECO:0000256" key="4">
    <source>
        <dbReference type="ARBA" id="ARBA00022898"/>
    </source>
</evidence>
<keyword evidence="3" id="KW-0808">Transferase</keyword>
<dbReference type="InterPro" id="IPR004839">
    <property type="entry name" value="Aminotransferase_I/II_large"/>
</dbReference>
<dbReference type="Proteomes" id="UP000027265">
    <property type="component" value="Unassembled WGS sequence"/>
</dbReference>
<comment type="similarity">
    <text evidence="2">Belongs to the class-II pyridoxal-phosphate-dependent aminotransferase family. BioF subfamily.</text>
</comment>
<dbReference type="PANTHER" id="PTHR13693">
    <property type="entry name" value="CLASS II AMINOTRANSFERASE/8-AMINO-7-OXONONANOATE SYNTHASE"/>
    <property type="match status" value="1"/>
</dbReference>
<evidence type="ECO:0000256" key="1">
    <source>
        <dbReference type="ARBA" id="ARBA00001933"/>
    </source>
</evidence>
<dbReference type="AlphaFoldDB" id="A0A067PW23"/>
<dbReference type="GO" id="GO:0009102">
    <property type="term" value="P:biotin biosynthetic process"/>
    <property type="evidence" value="ECO:0007669"/>
    <property type="project" value="TreeGrafter"/>
</dbReference>
<dbReference type="Pfam" id="PF00155">
    <property type="entry name" value="Aminotran_1_2"/>
    <property type="match status" value="1"/>
</dbReference>
<sequence length="470" mass="50940">MSALKSKLNATLKSREDRRILRKLPSPTSQSAWIDFSSNDYLSLSSSPALRDHFLPKLSSAPQILGSGGSRLLVNGLAHHELEERLKVFFGVEAALLFNSGFDANVGLFECVPQTGDVLIFDEYIHASVHDGMKRSRVSQDSRFSFSHNDLSSLHGLLEGLSKERPGLKKGLNTVFVAVESLYSMDGTFAPLPEIVALLEKIFPKGNAFLIVDEAHATGIYGPQGKGLVAHFGLQGHDRVLARLCTFGKALAGTGAVVLTHKLIRDYLINYARPLIYTTSLSFANIVAVNCSFDFLENGRAQQLSSDLLSISAYFLKHLTHRLSHTPPSLVALPCHLLAPSSPPSPSSPSPSPSATSTITLVPPIIPLLTPHPHALASHLQNMDLNVRPITWPTVPKGKERVRICLHSGNGRDDIEKLVDGVVQWAGAWMKKEQQSTAKLGVGMPDDGVGNGLVSLAVPTERLVLLESKL</sequence>
<dbReference type="SUPFAM" id="SSF53383">
    <property type="entry name" value="PLP-dependent transferases"/>
    <property type="match status" value="1"/>
</dbReference>
<feature type="domain" description="Aminotransferase class I/classII large" evidence="5">
    <location>
        <begin position="33"/>
        <end position="420"/>
    </location>
</feature>
<dbReference type="GO" id="GO:0030170">
    <property type="term" value="F:pyridoxal phosphate binding"/>
    <property type="evidence" value="ECO:0007669"/>
    <property type="project" value="InterPro"/>
</dbReference>
<dbReference type="STRING" id="933084.A0A067PW23"/>
<gene>
    <name evidence="6" type="ORF">JAAARDRAFT_56998</name>
</gene>
<dbReference type="EMBL" id="KL197716">
    <property type="protein sequence ID" value="KDQ59018.1"/>
    <property type="molecule type" value="Genomic_DNA"/>
</dbReference>
<proteinExistence type="inferred from homology"/>
<dbReference type="InterPro" id="IPR050087">
    <property type="entry name" value="AON_synthase_class-II"/>
</dbReference>
<dbReference type="InterPro" id="IPR015421">
    <property type="entry name" value="PyrdxlP-dep_Trfase_major"/>
</dbReference>
<protein>
    <recommendedName>
        <fullName evidence="5">Aminotransferase class I/classII large domain-containing protein</fullName>
    </recommendedName>
</protein>
<evidence type="ECO:0000313" key="6">
    <source>
        <dbReference type="EMBL" id="KDQ59018.1"/>
    </source>
</evidence>
<evidence type="ECO:0000313" key="7">
    <source>
        <dbReference type="Proteomes" id="UP000027265"/>
    </source>
</evidence>
<dbReference type="HOGENOM" id="CLU_015846_3_0_1"/>
<keyword evidence="4" id="KW-0663">Pyridoxal phosphate</keyword>
<keyword evidence="7" id="KW-1185">Reference proteome</keyword>